<feature type="transmembrane region" description="Helical" evidence="1">
    <location>
        <begin position="137"/>
        <end position="156"/>
    </location>
</feature>
<evidence type="ECO:0000313" key="2">
    <source>
        <dbReference type="EMBL" id="GHE79530.1"/>
    </source>
</evidence>
<sequence length="390" mass="38737">MRSPVWRAPGMGPLLGSAALGFAGLSLLLPVAPLWTQCGGADELGAGLVNTVLMLFTVVAQLLVARLLRRLGWAWTLALGACLLGLPALGHFLSDRVGVVVALAAVRGLGFGILTVCGATGVAALVEPERRGRAVGAYGLAVAVPQCLLVPIAPWLAERVGFGLVFACAAVPLLAVPLAPRVAHALRGAEDPGAAPAEGRDAGRLRRVLVGPIAALLAITAAGGAILTFTPSLLSDATAVYVALLAFTATAALCRWRFGHVADRKGAAPAIAPLLLAGAAGLAVIGAGTARGLGAGGPVLVVAGMLVVGVAYGGLQNLTLVHAFAAAGEPARSSVSVAWNIGFDAGTGLGALAAGALATASSYTVAYAVLAATTAFVGVCWAGARWGNEP</sequence>
<gene>
    <name evidence="2" type="ORF">GCM10014715_38460</name>
</gene>
<dbReference type="PANTHER" id="PTHR23527">
    <property type="entry name" value="BLL3282 PROTEIN"/>
    <property type="match status" value="1"/>
</dbReference>
<dbReference type="InterPro" id="IPR052952">
    <property type="entry name" value="MFS-Transporter"/>
</dbReference>
<name>A0A918ZZB9_9ACTN</name>
<protein>
    <submittedName>
        <fullName evidence="2">MFS transporter</fullName>
    </submittedName>
</protein>
<dbReference type="InterPro" id="IPR011701">
    <property type="entry name" value="MFS"/>
</dbReference>
<dbReference type="AlphaFoldDB" id="A0A918ZZB9"/>
<keyword evidence="1" id="KW-1133">Transmembrane helix</keyword>
<feature type="transmembrane region" description="Helical" evidence="1">
    <location>
        <begin position="99"/>
        <end position="125"/>
    </location>
</feature>
<dbReference type="GO" id="GO:0022857">
    <property type="term" value="F:transmembrane transporter activity"/>
    <property type="evidence" value="ECO:0007669"/>
    <property type="project" value="InterPro"/>
</dbReference>
<dbReference type="InterPro" id="IPR036259">
    <property type="entry name" value="MFS_trans_sf"/>
</dbReference>
<organism evidence="2 3">
    <name type="scientific">Streptomyces spiralis</name>
    <dbReference type="NCBI Taxonomy" id="66376"/>
    <lineage>
        <taxon>Bacteria</taxon>
        <taxon>Bacillati</taxon>
        <taxon>Actinomycetota</taxon>
        <taxon>Actinomycetes</taxon>
        <taxon>Kitasatosporales</taxon>
        <taxon>Streptomycetaceae</taxon>
        <taxon>Streptomyces</taxon>
    </lineage>
</organism>
<dbReference type="PANTHER" id="PTHR23527:SF1">
    <property type="entry name" value="BLL3282 PROTEIN"/>
    <property type="match status" value="1"/>
</dbReference>
<feature type="transmembrane region" description="Helical" evidence="1">
    <location>
        <begin position="364"/>
        <end position="384"/>
    </location>
</feature>
<keyword evidence="1" id="KW-0812">Transmembrane</keyword>
<dbReference type="SUPFAM" id="SSF103473">
    <property type="entry name" value="MFS general substrate transporter"/>
    <property type="match status" value="1"/>
</dbReference>
<reference evidence="2" key="1">
    <citation type="journal article" date="2014" name="Int. J. Syst. Evol. Microbiol.">
        <title>Complete genome sequence of Corynebacterium casei LMG S-19264T (=DSM 44701T), isolated from a smear-ripened cheese.</title>
        <authorList>
            <consortium name="US DOE Joint Genome Institute (JGI-PGF)"/>
            <person name="Walter F."/>
            <person name="Albersmeier A."/>
            <person name="Kalinowski J."/>
            <person name="Ruckert C."/>
        </authorList>
    </citation>
    <scope>NUCLEOTIDE SEQUENCE</scope>
    <source>
        <strain evidence="2">JCM 3302</strain>
    </source>
</reference>
<feature type="transmembrane region" description="Helical" evidence="1">
    <location>
        <begin position="337"/>
        <end position="358"/>
    </location>
</feature>
<dbReference type="Proteomes" id="UP000641386">
    <property type="component" value="Unassembled WGS sequence"/>
</dbReference>
<dbReference type="Gene3D" id="1.20.1250.20">
    <property type="entry name" value="MFS general substrate transporter like domains"/>
    <property type="match status" value="1"/>
</dbReference>
<feature type="transmembrane region" description="Helical" evidence="1">
    <location>
        <begin position="162"/>
        <end position="179"/>
    </location>
</feature>
<feature type="transmembrane region" description="Helical" evidence="1">
    <location>
        <begin position="208"/>
        <end position="227"/>
    </location>
</feature>
<feature type="transmembrane region" description="Helical" evidence="1">
    <location>
        <begin position="299"/>
        <end position="325"/>
    </location>
</feature>
<feature type="transmembrane region" description="Helical" evidence="1">
    <location>
        <begin position="270"/>
        <end position="293"/>
    </location>
</feature>
<accession>A0A918ZZB9</accession>
<dbReference type="EMBL" id="BNBC01000017">
    <property type="protein sequence ID" value="GHE79530.1"/>
    <property type="molecule type" value="Genomic_DNA"/>
</dbReference>
<keyword evidence="1" id="KW-0472">Membrane</keyword>
<dbReference type="Pfam" id="PF07690">
    <property type="entry name" value="MFS_1"/>
    <property type="match status" value="1"/>
</dbReference>
<keyword evidence="3" id="KW-1185">Reference proteome</keyword>
<proteinExistence type="predicted"/>
<feature type="transmembrane region" description="Helical" evidence="1">
    <location>
        <begin position="44"/>
        <end position="64"/>
    </location>
</feature>
<reference evidence="2" key="2">
    <citation type="submission" date="2020-09" db="EMBL/GenBank/DDBJ databases">
        <authorList>
            <person name="Sun Q."/>
            <person name="Ohkuma M."/>
        </authorList>
    </citation>
    <scope>NUCLEOTIDE SEQUENCE</scope>
    <source>
        <strain evidence="2">JCM 3302</strain>
    </source>
</reference>
<comment type="caution">
    <text evidence="2">The sequence shown here is derived from an EMBL/GenBank/DDBJ whole genome shotgun (WGS) entry which is preliminary data.</text>
</comment>
<evidence type="ECO:0000313" key="3">
    <source>
        <dbReference type="Proteomes" id="UP000641386"/>
    </source>
</evidence>
<feature type="transmembrane region" description="Helical" evidence="1">
    <location>
        <begin position="71"/>
        <end position="93"/>
    </location>
</feature>
<evidence type="ECO:0000256" key="1">
    <source>
        <dbReference type="SAM" id="Phobius"/>
    </source>
</evidence>
<feature type="transmembrane region" description="Helical" evidence="1">
    <location>
        <begin position="239"/>
        <end position="258"/>
    </location>
</feature>